<evidence type="ECO:0000313" key="2">
    <source>
        <dbReference type="EMBL" id="OGZ29763.1"/>
    </source>
</evidence>
<reference evidence="2 3" key="1">
    <citation type="journal article" date="2016" name="Nat. Commun.">
        <title>Thousands of microbial genomes shed light on interconnected biogeochemical processes in an aquifer system.</title>
        <authorList>
            <person name="Anantharaman K."/>
            <person name="Brown C.T."/>
            <person name="Hug L.A."/>
            <person name="Sharon I."/>
            <person name="Castelle C.J."/>
            <person name="Probst A.J."/>
            <person name="Thomas B.C."/>
            <person name="Singh A."/>
            <person name="Wilkins M.J."/>
            <person name="Karaoz U."/>
            <person name="Brodie E.L."/>
            <person name="Williams K.H."/>
            <person name="Hubbard S.S."/>
            <person name="Banfield J.F."/>
        </authorList>
    </citation>
    <scope>NUCLEOTIDE SEQUENCE [LARGE SCALE GENOMIC DNA]</scope>
</reference>
<accession>A0A1G2EVJ9</accession>
<keyword evidence="1" id="KW-0472">Membrane</keyword>
<feature type="transmembrane region" description="Helical" evidence="1">
    <location>
        <begin position="149"/>
        <end position="172"/>
    </location>
</feature>
<comment type="caution">
    <text evidence="2">The sequence shown here is derived from an EMBL/GenBank/DDBJ whole genome shotgun (WGS) entry which is preliminary data.</text>
</comment>
<organism evidence="2 3">
    <name type="scientific">Candidatus Niyogibacteria bacterium RIFCSPLOWO2_01_FULL_45_48</name>
    <dbReference type="NCBI Taxonomy" id="1801724"/>
    <lineage>
        <taxon>Bacteria</taxon>
        <taxon>Candidatus Niyogiibacteriota</taxon>
    </lineage>
</organism>
<sequence>MLKMLVVGALVTVYMPVSFYFVFDWVRKNRTYFENALGPISNEWMLGFTFIIIGVSLCVFAWAVGKTKYAVNTGSAHIAISSMAIVASMFIKPSLLWPYLPLMLFILAFGYAILGGIEAVSCVNAFRKTEYKEDAGWEEKDKFMKSKKIAWCFIAGELVLMTLSTALIFSVLTFQPVK</sequence>
<feature type="transmembrane region" description="Helical" evidence="1">
    <location>
        <begin position="43"/>
        <end position="64"/>
    </location>
</feature>
<proteinExistence type="predicted"/>
<protein>
    <submittedName>
        <fullName evidence="2">Uncharacterized protein</fullName>
    </submittedName>
</protein>
<keyword evidence="1" id="KW-1133">Transmembrane helix</keyword>
<gene>
    <name evidence="2" type="ORF">A2931_00485</name>
</gene>
<evidence type="ECO:0000313" key="3">
    <source>
        <dbReference type="Proteomes" id="UP000177486"/>
    </source>
</evidence>
<dbReference type="AlphaFoldDB" id="A0A1G2EVJ9"/>
<dbReference type="Proteomes" id="UP000177486">
    <property type="component" value="Unassembled WGS sequence"/>
</dbReference>
<feature type="transmembrane region" description="Helical" evidence="1">
    <location>
        <begin position="76"/>
        <end position="96"/>
    </location>
</feature>
<feature type="transmembrane region" description="Helical" evidence="1">
    <location>
        <begin position="102"/>
        <end position="126"/>
    </location>
</feature>
<evidence type="ECO:0000256" key="1">
    <source>
        <dbReference type="SAM" id="Phobius"/>
    </source>
</evidence>
<feature type="transmembrane region" description="Helical" evidence="1">
    <location>
        <begin position="5"/>
        <end position="23"/>
    </location>
</feature>
<keyword evidence="1" id="KW-0812">Transmembrane</keyword>
<dbReference type="EMBL" id="MHMQ01000032">
    <property type="protein sequence ID" value="OGZ29763.1"/>
    <property type="molecule type" value="Genomic_DNA"/>
</dbReference>
<name>A0A1G2EVJ9_9BACT</name>